<dbReference type="Proteomes" id="UP000647133">
    <property type="component" value="Unassembled WGS sequence"/>
</dbReference>
<protein>
    <submittedName>
        <fullName evidence="2">NIPSNAP family protein</fullName>
    </submittedName>
</protein>
<dbReference type="SUPFAM" id="SSF54909">
    <property type="entry name" value="Dimeric alpha+beta barrel"/>
    <property type="match status" value="1"/>
</dbReference>
<proteinExistence type="predicted"/>
<evidence type="ECO:0000313" key="2">
    <source>
        <dbReference type="EMBL" id="MBD8489251.1"/>
    </source>
</evidence>
<keyword evidence="3" id="KW-1185">Reference proteome</keyword>
<accession>A0ABR9AKB1</accession>
<evidence type="ECO:0000259" key="1">
    <source>
        <dbReference type="Pfam" id="PF07978"/>
    </source>
</evidence>
<sequence length="257" mass="29490">MKTRDKLIVGFLLLCYFNIGQAFAQEKPERSVFEIKIYHLSSAAQEASIDQFLESAYIPAMHQKGVEHVGVFKPVETDSLSGKRIYVFTPYSNAQQFMNIASVLHLEEGLNYQNASHENPPFDRIETILLKAFSDMPHYAIPQLNGPKEERIYELRSYESPTEKLFHNKVEMFNSGEVEIFDRLGFNALFYGEVVVGDKMPNLMYMTSFENLEAEKAAWKSFGTDAGWVQLRDDPRFQNNVSHIDITLLHPASYSEL</sequence>
<reference evidence="2 3" key="1">
    <citation type="submission" date="2020-09" db="EMBL/GenBank/DDBJ databases">
        <title>Echinicola sp. CAU 1574 isolated from sand of Sido Beach.</title>
        <authorList>
            <person name="Kim W."/>
        </authorList>
    </citation>
    <scope>NUCLEOTIDE SEQUENCE [LARGE SCALE GENOMIC DNA]</scope>
    <source>
        <strain evidence="2 3">CAU 1574</strain>
    </source>
</reference>
<name>A0ABR9AKB1_9BACT</name>
<dbReference type="EMBL" id="JACYTQ010000003">
    <property type="protein sequence ID" value="MBD8489251.1"/>
    <property type="molecule type" value="Genomic_DNA"/>
</dbReference>
<evidence type="ECO:0000313" key="3">
    <source>
        <dbReference type="Proteomes" id="UP000647133"/>
    </source>
</evidence>
<dbReference type="RefSeq" id="WP_192010135.1">
    <property type="nucleotide sequence ID" value="NZ_JACYTQ010000003.1"/>
</dbReference>
<organism evidence="2 3">
    <name type="scientific">Echinicola arenosa</name>
    <dbReference type="NCBI Taxonomy" id="2774144"/>
    <lineage>
        <taxon>Bacteria</taxon>
        <taxon>Pseudomonadati</taxon>
        <taxon>Bacteroidota</taxon>
        <taxon>Cytophagia</taxon>
        <taxon>Cytophagales</taxon>
        <taxon>Cyclobacteriaceae</taxon>
        <taxon>Echinicola</taxon>
    </lineage>
</organism>
<dbReference type="InterPro" id="IPR012577">
    <property type="entry name" value="NIPSNAP"/>
</dbReference>
<dbReference type="Gene3D" id="3.30.70.100">
    <property type="match status" value="2"/>
</dbReference>
<dbReference type="InterPro" id="IPR011008">
    <property type="entry name" value="Dimeric_a/b-barrel"/>
</dbReference>
<feature type="domain" description="NIPSNAP" evidence="1">
    <location>
        <begin position="153"/>
        <end position="255"/>
    </location>
</feature>
<comment type="caution">
    <text evidence="2">The sequence shown here is derived from an EMBL/GenBank/DDBJ whole genome shotgun (WGS) entry which is preliminary data.</text>
</comment>
<gene>
    <name evidence="2" type="ORF">IFO69_10890</name>
</gene>
<dbReference type="Pfam" id="PF07978">
    <property type="entry name" value="NIPSNAP"/>
    <property type="match status" value="1"/>
</dbReference>